<gene>
    <name evidence="2" type="ORF">KUH32_09955</name>
</gene>
<dbReference type="PANTHER" id="PTHR43172:SF2">
    <property type="entry name" value="ADENYLOSUCCINATE LYASE C-TERMINAL DOMAIN-CONTAINING PROTEIN"/>
    <property type="match status" value="1"/>
</dbReference>
<organism evidence="2 3">
    <name type="scientific">Thalassococcus arenae</name>
    <dbReference type="NCBI Taxonomy" id="2851652"/>
    <lineage>
        <taxon>Bacteria</taxon>
        <taxon>Pseudomonadati</taxon>
        <taxon>Pseudomonadota</taxon>
        <taxon>Alphaproteobacteria</taxon>
        <taxon>Rhodobacterales</taxon>
        <taxon>Roseobacteraceae</taxon>
        <taxon>Thalassococcus</taxon>
    </lineage>
</organism>
<evidence type="ECO:0000259" key="1">
    <source>
        <dbReference type="SMART" id="SM00998"/>
    </source>
</evidence>
<accession>A0ABS6N7U9</accession>
<dbReference type="GO" id="GO:0016829">
    <property type="term" value="F:lyase activity"/>
    <property type="evidence" value="ECO:0007669"/>
    <property type="project" value="UniProtKB-KW"/>
</dbReference>
<dbReference type="PROSITE" id="PS00163">
    <property type="entry name" value="FUMARATE_LYASES"/>
    <property type="match status" value="1"/>
</dbReference>
<proteinExistence type="predicted"/>
<sequence length="440" mass="45689">MPATPFDSAHLSGLFDAGEVARLFTDSAEIRALMLVEGTLAKVQGEAGLIPDTAARAIHRASLELQIDPAALAGPTAQNGVCIPALVAAFRKEMNAPDHAQYLHWGATSQDILDTGLMLRLRQALSLIAADLDATLEALATLAETHAGTPMAARTWGQIATPTSFGAVAAGWGWPLLDVKRALPGLCDRALVVSLSGAAGTASELGPTAPVLRAALAQALGLTDPGRSWHGDRTPVIEIVHWLARLTTALGKLGEDLIRATQSGIAEIALSGAGGSSTMPQKQNPVGPSLLVALARHNAALLPLLHQPHLQARDGAAWMGEWLALPQIVLGAATAIRQSRTLVETMAPLSDAMRAALTASGGLVLAEALSFALANTMPRPDAQDTVKALCASALQNGRPLSDLAMSLYPDLPADFFDPTGHMGQAPEDARAFAQAVRSAT</sequence>
<dbReference type="InterPro" id="IPR022761">
    <property type="entry name" value="Fumarate_lyase_N"/>
</dbReference>
<comment type="caution">
    <text evidence="2">The sequence shown here is derived from an EMBL/GenBank/DDBJ whole genome shotgun (WGS) entry which is preliminary data.</text>
</comment>
<dbReference type="InterPro" id="IPR019468">
    <property type="entry name" value="AdenyloSucc_lyase_C"/>
</dbReference>
<reference evidence="2" key="1">
    <citation type="submission" date="2021-06" db="EMBL/GenBank/DDBJ databases">
        <title>Thalassococcus sp. CAU 1522 isolated from sea sand, Republic of Korea.</title>
        <authorList>
            <person name="Kim W."/>
        </authorList>
    </citation>
    <scope>NUCLEOTIDE SEQUENCE</scope>
    <source>
        <strain evidence="2">CAU 1522</strain>
    </source>
</reference>
<evidence type="ECO:0000313" key="3">
    <source>
        <dbReference type="Proteomes" id="UP001166293"/>
    </source>
</evidence>
<dbReference type="Pfam" id="PF00206">
    <property type="entry name" value="Lyase_1"/>
    <property type="match status" value="1"/>
</dbReference>
<dbReference type="EMBL" id="JAHRWL010000001">
    <property type="protein sequence ID" value="MBV2360097.1"/>
    <property type="molecule type" value="Genomic_DNA"/>
</dbReference>
<dbReference type="SMART" id="SM00998">
    <property type="entry name" value="ADSL_C"/>
    <property type="match status" value="1"/>
</dbReference>
<dbReference type="InterPro" id="IPR020557">
    <property type="entry name" value="Fumarate_lyase_CS"/>
</dbReference>
<evidence type="ECO:0000313" key="2">
    <source>
        <dbReference type="EMBL" id="MBV2360097.1"/>
    </source>
</evidence>
<dbReference type="PANTHER" id="PTHR43172">
    <property type="entry name" value="ADENYLOSUCCINATE LYASE"/>
    <property type="match status" value="1"/>
</dbReference>
<feature type="domain" description="Adenylosuccinate lyase C-terminal" evidence="1">
    <location>
        <begin position="361"/>
        <end position="433"/>
    </location>
</feature>
<keyword evidence="2" id="KW-0456">Lyase</keyword>
<name>A0ABS6N7U9_9RHOB</name>
<keyword evidence="3" id="KW-1185">Reference proteome</keyword>
<dbReference type="RefSeq" id="WP_217777868.1">
    <property type="nucleotide sequence ID" value="NZ_JAHRWL010000001.1"/>
</dbReference>
<protein>
    <submittedName>
        <fullName evidence="2">Adenylosuccinate lyase family protein</fullName>
    </submittedName>
</protein>
<dbReference type="Proteomes" id="UP001166293">
    <property type="component" value="Unassembled WGS sequence"/>
</dbReference>